<organism evidence="1 2">
    <name type="scientific">Lentinula lateritia</name>
    <dbReference type="NCBI Taxonomy" id="40482"/>
    <lineage>
        <taxon>Eukaryota</taxon>
        <taxon>Fungi</taxon>
        <taxon>Dikarya</taxon>
        <taxon>Basidiomycota</taxon>
        <taxon>Agaricomycotina</taxon>
        <taxon>Agaricomycetes</taxon>
        <taxon>Agaricomycetidae</taxon>
        <taxon>Agaricales</taxon>
        <taxon>Marasmiineae</taxon>
        <taxon>Omphalotaceae</taxon>
        <taxon>Lentinula</taxon>
    </lineage>
</organism>
<reference evidence="1" key="1">
    <citation type="submission" date="2022-08" db="EMBL/GenBank/DDBJ databases">
        <title>A Global Phylogenomic Analysis of the Shiitake Genus Lentinula.</title>
        <authorList>
            <consortium name="DOE Joint Genome Institute"/>
            <person name="Sierra-Patev S."/>
            <person name="Min B."/>
            <person name="Naranjo-Ortiz M."/>
            <person name="Looney B."/>
            <person name="Konkel Z."/>
            <person name="Slot J.C."/>
            <person name="Sakamoto Y."/>
            <person name="Steenwyk J.L."/>
            <person name="Rokas A."/>
            <person name="Carro J."/>
            <person name="Camarero S."/>
            <person name="Ferreira P."/>
            <person name="Molpeceres G."/>
            <person name="Ruiz-Duenas F.J."/>
            <person name="Serrano A."/>
            <person name="Henrissat B."/>
            <person name="Drula E."/>
            <person name="Hughes K.W."/>
            <person name="Mata J.L."/>
            <person name="Ishikawa N.K."/>
            <person name="Vargas-Isla R."/>
            <person name="Ushijima S."/>
            <person name="Smith C.A."/>
            <person name="Ahrendt S."/>
            <person name="Andreopoulos W."/>
            <person name="He G."/>
            <person name="Labutti K."/>
            <person name="Lipzen A."/>
            <person name="Ng V."/>
            <person name="Riley R."/>
            <person name="Sandor L."/>
            <person name="Barry K."/>
            <person name="Martinez A.T."/>
            <person name="Xiao Y."/>
            <person name="Gibbons J.G."/>
            <person name="Terashima K."/>
            <person name="Grigoriev I.V."/>
            <person name="Hibbett D.S."/>
        </authorList>
    </citation>
    <scope>NUCLEOTIDE SEQUENCE</scope>
    <source>
        <strain evidence="1">RHP3577 ss4</strain>
    </source>
</reference>
<sequence length="125" mass="13656">MKKVVAVVAIALRYTSALLQMRCISYLTIGVYLLIVPHPVSWSSYSTSYGGYFRSIPLASITSPLSQLAGLQSTRAGFGDEWGSSGKAGTTAGRSDVHWVYRPSFCHRLTRNPFSCCSKKSSQLL</sequence>
<keyword evidence="2" id="KW-1185">Reference proteome</keyword>
<proteinExistence type="predicted"/>
<gene>
    <name evidence="1" type="ORF">C8R41DRAFT_287285</name>
</gene>
<dbReference type="EMBL" id="JANVFT010000003">
    <property type="protein sequence ID" value="KAJ4501144.1"/>
    <property type="molecule type" value="Genomic_DNA"/>
</dbReference>
<evidence type="ECO:0000313" key="2">
    <source>
        <dbReference type="Proteomes" id="UP001150217"/>
    </source>
</evidence>
<evidence type="ECO:0008006" key="3">
    <source>
        <dbReference type="Google" id="ProtNLM"/>
    </source>
</evidence>
<evidence type="ECO:0000313" key="1">
    <source>
        <dbReference type="EMBL" id="KAJ4501144.1"/>
    </source>
</evidence>
<accession>A0ABQ8VXV4</accession>
<name>A0ABQ8VXV4_9AGAR</name>
<comment type="caution">
    <text evidence="1">The sequence shown here is derived from an EMBL/GenBank/DDBJ whole genome shotgun (WGS) entry which is preliminary data.</text>
</comment>
<dbReference type="Proteomes" id="UP001150217">
    <property type="component" value="Unassembled WGS sequence"/>
</dbReference>
<protein>
    <recommendedName>
        <fullName evidence="3">Secreted protein</fullName>
    </recommendedName>
</protein>